<dbReference type="Pfam" id="PF08543">
    <property type="entry name" value="Phos_pyr_kin"/>
    <property type="match status" value="1"/>
</dbReference>
<evidence type="ECO:0000256" key="3">
    <source>
        <dbReference type="ARBA" id="ARBA00022741"/>
    </source>
</evidence>
<dbReference type="InterPro" id="IPR004625">
    <property type="entry name" value="PyrdxlKinase"/>
</dbReference>
<evidence type="ECO:0000313" key="8">
    <source>
        <dbReference type="EMBL" id="MBP1854451.1"/>
    </source>
</evidence>
<dbReference type="RefSeq" id="WP_209455965.1">
    <property type="nucleotide sequence ID" value="NZ_BAAACS010000012.1"/>
</dbReference>
<organism evidence="8 9">
    <name type="scientific">Metaclostridioides mangenotii</name>
    <dbReference type="NCBI Taxonomy" id="1540"/>
    <lineage>
        <taxon>Bacteria</taxon>
        <taxon>Bacillati</taxon>
        <taxon>Bacillota</taxon>
        <taxon>Clostridia</taxon>
        <taxon>Peptostreptococcales</taxon>
        <taxon>Peptostreptococcaceae</taxon>
        <taxon>Metaclostridioides</taxon>
    </lineage>
</organism>
<evidence type="ECO:0000313" key="9">
    <source>
        <dbReference type="Proteomes" id="UP000767291"/>
    </source>
</evidence>
<name>A0ABS4E953_9FIRM</name>
<dbReference type="PANTHER" id="PTHR20858">
    <property type="entry name" value="PHOSPHOMETHYLPYRIMIDINE KINASE"/>
    <property type="match status" value="1"/>
</dbReference>
<evidence type="ECO:0000256" key="1">
    <source>
        <dbReference type="ARBA" id="ARBA00012104"/>
    </source>
</evidence>
<evidence type="ECO:0000256" key="6">
    <source>
        <dbReference type="ARBA" id="ARBA00022977"/>
    </source>
</evidence>
<accession>A0ABS4E953</accession>
<evidence type="ECO:0000256" key="5">
    <source>
        <dbReference type="ARBA" id="ARBA00022840"/>
    </source>
</evidence>
<dbReference type="InterPro" id="IPR013749">
    <property type="entry name" value="PM/HMP-P_kinase-1"/>
</dbReference>
<dbReference type="NCBIfam" id="NF005491">
    <property type="entry name" value="PRK07105.1"/>
    <property type="match status" value="1"/>
</dbReference>
<feature type="domain" description="Pyridoxamine kinase/Phosphomethylpyrimidine kinase" evidence="7">
    <location>
        <begin position="71"/>
        <end position="254"/>
    </location>
</feature>
<comment type="caution">
    <text evidence="8">The sequence shown here is derived from an EMBL/GenBank/DDBJ whole genome shotgun (WGS) entry which is preliminary data.</text>
</comment>
<dbReference type="PANTHER" id="PTHR20858:SF17">
    <property type="entry name" value="HYDROXYMETHYLPYRIMIDINE_PHOSPHOMETHYLPYRIMIDINE KINASE THI20-RELATED"/>
    <property type="match status" value="1"/>
</dbReference>
<keyword evidence="4 8" id="KW-0418">Kinase</keyword>
<dbReference type="CDD" id="cd01173">
    <property type="entry name" value="pyridoxal_pyridoxamine_kinase"/>
    <property type="match status" value="1"/>
</dbReference>
<sequence>MQKKVAAIHDISGVGKCSLTVALPVLSALKVQCCPFPTAVLSNQVGYPEYSFLDLTDEMPKYTKVWDKLGFEFNSIYTGFLGSKQQVDIVSDFIENHPDSFVVVDPVMGDNGEMYSCFNEDMRIELRKLVCHSHLTTPNLTEACYLASEDYSKLDYTDEEIMKIAHEVSDLGPEKVVITGIVRNGNVLNFAYERSTDKTFFTTSKYNNKSYSGTGDIFASILCGMLTNDFDFELAVNTANEFIYKTITYTSKFDTDRNEGVMFENFLGDLAFL</sequence>
<dbReference type="GO" id="GO:0008478">
    <property type="term" value="F:pyridoxal kinase activity"/>
    <property type="evidence" value="ECO:0007669"/>
    <property type="project" value="UniProtKB-EC"/>
</dbReference>
<keyword evidence="3" id="KW-0547">Nucleotide-binding</keyword>
<keyword evidence="5" id="KW-0067">ATP-binding</keyword>
<proteinExistence type="predicted"/>
<keyword evidence="6" id="KW-0784">Thiamine biosynthesis</keyword>
<dbReference type="EMBL" id="JAGGJX010000001">
    <property type="protein sequence ID" value="MBP1854451.1"/>
    <property type="molecule type" value="Genomic_DNA"/>
</dbReference>
<evidence type="ECO:0000259" key="7">
    <source>
        <dbReference type="Pfam" id="PF08543"/>
    </source>
</evidence>
<dbReference type="EC" id="2.7.1.35" evidence="1"/>
<dbReference type="SUPFAM" id="SSF53613">
    <property type="entry name" value="Ribokinase-like"/>
    <property type="match status" value="1"/>
</dbReference>
<evidence type="ECO:0000256" key="2">
    <source>
        <dbReference type="ARBA" id="ARBA00022679"/>
    </source>
</evidence>
<dbReference type="Gene3D" id="3.40.1190.20">
    <property type="match status" value="1"/>
</dbReference>
<evidence type="ECO:0000256" key="4">
    <source>
        <dbReference type="ARBA" id="ARBA00022777"/>
    </source>
</evidence>
<protein>
    <recommendedName>
        <fullName evidence="1">pyridoxal kinase</fullName>
        <ecNumber evidence="1">2.7.1.35</ecNumber>
    </recommendedName>
</protein>
<reference evidence="8 9" key="1">
    <citation type="submission" date="2021-03" db="EMBL/GenBank/DDBJ databases">
        <title>Genomic Encyclopedia of Type Strains, Phase IV (KMG-IV): sequencing the most valuable type-strain genomes for metagenomic binning, comparative biology and taxonomic classification.</title>
        <authorList>
            <person name="Goeker M."/>
        </authorList>
    </citation>
    <scope>NUCLEOTIDE SEQUENCE [LARGE SCALE GENOMIC DNA]</scope>
    <source>
        <strain evidence="8 9">DSM 1289</strain>
    </source>
</reference>
<keyword evidence="9" id="KW-1185">Reference proteome</keyword>
<keyword evidence="2 8" id="KW-0808">Transferase</keyword>
<dbReference type="Proteomes" id="UP000767291">
    <property type="component" value="Unassembled WGS sequence"/>
</dbReference>
<gene>
    <name evidence="8" type="ORF">J2Z43_000841</name>
</gene>
<dbReference type="InterPro" id="IPR029056">
    <property type="entry name" value="Ribokinase-like"/>
</dbReference>